<name>A0ABR0SC70_9HYPO</name>
<evidence type="ECO:0000313" key="10">
    <source>
        <dbReference type="Proteomes" id="UP001338125"/>
    </source>
</evidence>
<feature type="transmembrane region" description="Helical" evidence="7">
    <location>
        <begin position="224"/>
        <end position="245"/>
    </location>
</feature>
<evidence type="ECO:0000259" key="8">
    <source>
        <dbReference type="Pfam" id="PF20684"/>
    </source>
</evidence>
<keyword evidence="10" id="KW-1185">Reference proteome</keyword>
<dbReference type="Proteomes" id="UP001338125">
    <property type="component" value="Unassembled WGS sequence"/>
</dbReference>
<reference evidence="9 10" key="1">
    <citation type="submission" date="2024-01" db="EMBL/GenBank/DDBJ databases">
        <title>Complete genome of Cladobotryum mycophilum ATHUM6906.</title>
        <authorList>
            <person name="Christinaki A.C."/>
            <person name="Myridakis A.I."/>
            <person name="Kouvelis V.N."/>
        </authorList>
    </citation>
    <scope>NUCLEOTIDE SEQUENCE [LARGE SCALE GENOMIC DNA]</scope>
    <source>
        <strain evidence="9 10">ATHUM6906</strain>
    </source>
</reference>
<feature type="transmembrane region" description="Helical" evidence="7">
    <location>
        <begin position="20"/>
        <end position="43"/>
    </location>
</feature>
<evidence type="ECO:0000256" key="2">
    <source>
        <dbReference type="ARBA" id="ARBA00022692"/>
    </source>
</evidence>
<evidence type="ECO:0000256" key="5">
    <source>
        <dbReference type="ARBA" id="ARBA00038359"/>
    </source>
</evidence>
<feature type="compositionally biased region" description="Low complexity" evidence="6">
    <location>
        <begin position="333"/>
        <end position="342"/>
    </location>
</feature>
<proteinExistence type="inferred from homology"/>
<feature type="region of interest" description="Disordered" evidence="6">
    <location>
        <begin position="269"/>
        <end position="295"/>
    </location>
</feature>
<evidence type="ECO:0000256" key="6">
    <source>
        <dbReference type="SAM" id="MobiDB-lite"/>
    </source>
</evidence>
<keyword evidence="3 7" id="KW-1133">Transmembrane helix</keyword>
<comment type="similarity">
    <text evidence="5">Belongs to the SAT4 family.</text>
</comment>
<evidence type="ECO:0000256" key="1">
    <source>
        <dbReference type="ARBA" id="ARBA00004141"/>
    </source>
</evidence>
<dbReference type="PANTHER" id="PTHR33048:SF146">
    <property type="entry name" value="INTEGRAL MEMBRANE PROTEIN"/>
    <property type="match status" value="1"/>
</dbReference>
<dbReference type="Pfam" id="PF20684">
    <property type="entry name" value="Fung_rhodopsin"/>
    <property type="match status" value="1"/>
</dbReference>
<comment type="subcellular location">
    <subcellularLocation>
        <location evidence="1">Membrane</location>
        <topology evidence="1">Multi-pass membrane protein</topology>
    </subcellularLocation>
</comment>
<dbReference type="InterPro" id="IPR052337">
    <property type="entry name" value="SAT4-like"/>
</dbReference>
<feature type="region of interest" description="Disordered" evidence="6">
    <location>
        <begin position="331"/>
        <end position="354"/>
    </location>
</feature>
<evidence type="ECO:0000256" key="4">
    <source>
        <dbReference type="ARBA" id="ARBA00023136"/>
    </source>
</evidence>
<feature type="domain" description="Rhodopsin" evidence="8">
    <location>
        <begin position="30"/>
        <end position="245"/>
    </location>
</feature>
<accession>A0ABR0SC70</accession>
<organism evidence="9 10">
    <name type="scientific">Cladobotryum mycophilum</name>
    <dbReference type="NCBI Taxonomy" id="491253"/>
    <lineage>
        <taxon>Eukaryota</taxon>
        <taxon>Fungi</taxon>
        <taxon>Dikarya</taxon>
        <taxon>Ascomycota</taxon>
        <taxon>Pezizomycotina</taxon>
        <taxon>Sordariomycetes</taxon>
        <taxon>Hypocreomycetidae</taxon>
        <taxon>Hypocreales</taxon>
        <taxon>Hypocreaceae</taxon>
        <taxon>Cladobotryum</taxon>
    </lineage>
</organism>
<comment type="caution">
    <text evidence="9">The sequence shown here is derived from an EMBL/GenBank/DDBJ whole genome shotgun (WGS) entry which is preliminary data.</text>
</comment>
<protein>
    <recommendedName>
        <fullName evidence="8">Rhodopsin domain-containing protein</fullName>
    </recommendedName>
</protein>
<dbReference type="InterPro" id="IPR049326">
    <property type="entry name" value="Rhodopsin_dom_fungi"/>
</dbReference>
<evidence type="ECO:0000256" key="3">
    <source>
        <dbReference type="ARBA" id="ARBA00022989"/>
    </source>
</evidence>
<feature type="compositionally biased region" description="Polar residues" evidence="6">
    <location>
        <begin position="343"/>
        <end position="354"/>
    </location>
</feature>
<keyword evidence="2 7" id="KW-0812">Transmembrane</keyword>
<feature type="compositionally biased region" description="Polar residues" evidence="6">
    <location>
        <begin position="269"/>
        <end position="278"/>
    </location>
</feature>
<feature type="transmembrane region" description="Helical" evidence="7">
    <location>
        <begin position="183"/>
        <end position="204"/>
    </location>
</feature>
<dbReference type="PANTHER" id="PTHR33048">
    <property type="entry name" value="PTH11-LIKE INTEGRAL MEMBRANE PROTEIN (AFU_ORTHOLOGUE AFUA_5G11245)"/>
    <property type="match status" value="1"/>
</dbReference>
<sequence>MSEDVIFIILMELNTIDLGLAAFVGLALTAAYIGLAWAFYAQLHYGGYFVHQWDIRFKDSQKAIFVAVILPFIYSVVMIFAKTAILFEWTHIFVPTSTRNAFFWTCRVMMILNFLLYSAGMIAEGVTCIPIAKTWTPWLSGKCIDKKFLDVSTACFNLAMDLLILFLPQGVIWKLQMTRNRKMGVSIIFSFGILTIACAAMRVWSNSHLAYVNDVGDSNYGLAALYLCGFAETTCVLLVFAVPALPKAYTESRLGCRVTAIIRSWKQASKSNPSNNNGAKPHILHRVKDEDSQTQLREMGSVRTKASYSSYTHGPYQEDGGIVCHTKIETTEDAASTTSDSDLFSSQYPWTGRP</sequence>
<evidence type="ECO:0000313" key="9">
    <source>
        <dbReference type="EMBL" id="KAK5989754.1"/>
    </source>
</evidence>
<feature type="transmembrane region" description="Helical" evidence="7">
    <location>
        <begin position="63"/>
        <end position="81"/>
    </location>
</feature>
<gene>
    <name evidence="9" type="ORF">PT974_08014</name>
</gene>
<evidence type="ECO:0000256" key="7">
    <source>
        <dbReference type="SAM" id="Phobius"/>
    </source>
</evidence>
<keyword evidence="4 7" id="KW-0472">Membrane</keyword>
<feature type="transmembrane region" description="Helical" evidence="7">
    <location>
        <begin position="101"/>
        <end position="123"/>
    </location>
</feature>
<dbReference type="EMBL" id="JAVFKD010000014">
    <property type="protein sequence ID" value="KAK5989754.1"/>
    <property type="molecule type" value="Genomic_DNA"/>
</dbReference>